<feature type="transmembrane region" description="Helical" evidence="2">
    <location>
        <begin position="30"/>
        <end position="48"/>
    </location>
</feature>
<evidence type="ECO:0000313" key="4">
    <source>
        <dbReference type="Proteomes" id="UP000600171"/>
    </source>
</evidence>
<gene>
    <name evidence="3" type="ORF">GCM10007359_13430</name>
</gene>
<protein>
    <recommendedName>
        <fullName evidence="5">DUF4245 domain-containing protein</fullName>
    </recommendedName>
</protein>
<comment type="caution">
    <text evidence="3">The sequence shown here is derived from an EMBL/GenBank/DDBJ whole genome shotgun (WGS) entry which is preliminary data.</text>
</comment>
<keyword evidence="2" id="KW-0472">Membrane</keyword>
<evidence type="ECO:0008006" key="5">
    <source>
        <dbReference type="Google" id="ProtNLM"/>
    </source>
</evidence>
<dbReference type="EMBL" id="BMDC01000002">
    <property type="protein sequence ID" value="GGH62815.1"/>
    <property type="molecule type" value="Genomic_DNA"/>
</dbReference>
<proteinExistence type="predicted"/>
<keyword evidence="4" id="KW-1185">Reference proteome</keyword>
<sequence>MSNVQNSSETPKPVITEKQARRINAPARNMVISMLVMIAILIPILLLVPRLTSNQNMYNPQVDVPAIAYQSTQEAGYPVAAPTPDNWTYNFARWNSNQPDKIDFWNSGVVSPDQQYVELTQAGDTNPSWVAQKTNNSAITGEAEVAGITWETREGTEKDENTKREKTVTYYVGEVGSTTVILSSESGAEPIEQWAQQVVDYSKSPSHTAEPTPSNTSGIQ</sequence>
<evidence type="ECO:0000256" key="2">
    <source>
        <dbReference type="SAM" id="Phobius"/>
    </source>
</evidence>
<keyword evidence="2" id="KW-0812">Transmembrane</keyword>
<evidence type="ECO:0000313" key="3">
    <source>
        <dbReference type="EMBL" id="GGH62815.1"/>
    </source>
</evidence>
<dbReference type="InterPro" id="IPR025339">
    <property type="entry name" value="DUF4245"/>
</dbReference>
<dbReference type="Pfam" id="PF14030">
    <property type="entry name" value="DUF4245"/>
    <property type="match status" value="1"/>
</dbReference>
<feature type="compositionally biased region" description="Polar residues" evidence="1">
    <location>
        <begin position="203"/>
        <end position="220"/>
    </location>
</feature>
<reference evidence="3 4" key="1">
    <citation type="journal article" date="2014" name="Int. J. Syst. Evol. Microbiol.">
        <title>Complete genome sequence of Corynebacterium casei LMG S-19264T (=DSM 44701T), isolated from a smear-ripened cheese.</title>
        <authorList>
            <consortium name="US DOE Joint Genome Institute (JGI-PGF)"/>
            <person name="Walter F."/>
            <person name="Albersmeier A."/>
            <person name="Kalinowski J."/>
            <person name="Ruckert C."/>
        </authorList>
    </citation>
    <scope>NUCLEOTIDE SEQUENCE [LARGE SCALE GENOMIC DNA]</scope>
    <source>
        <strain evidence="3 4">CCM 8669</strain>
    </source>
</reference>
<name>A0A917IS94_9MICC</name>
<organism evidence="3 4">
    <name type="scientific">Rothia aerolata</name>
    <dbReference type="NCBI Taxonomy" id="1812262"/>
    <lineage>
        <taxon>Bacteria</taxon>
        <taxon>Bacillati</taxon>
        <taxon>Actinomycetota</taxon>
        <taxon>Actinomycetes</taxon>
        <taxon>Micrococcales</taxon>
        <taxon>Micrococcaceae</taxon>
        <taxon>Rothia</taxon>
    </lineage>
</organism>
<accession>A0A917IS94</accession>
<dbReference type="AlphaFoldDB" id="A0A917IS94"/>
<dbReference type="Proteomes" id="UP000600171">
    <property type="component" value="Unassembled WGS sequence"/>
</dbReference>
<evidence type="ECO:0000256" key="1">
    <source>
        <dbReference type="SAM" id="MobiDB-lite"/>
    </source>
</evidence>
<feature type="region of interest" description="Disordered" evidence="1">
    <location>
        <begin position="199"/>
        <end position="220"/>
    </location>
</feature>
<keyword evidence="2" id="KW-1133">Transmembrane helix</keyword>